<evidence type="ECO:0000313" key="2">
    <source>
        <dbReference type="EMBL" id="MBA2876490.1"/>
    </source>
</evidence>
<keyword evidence="3" id="KW-1185">Reference proteome</keyword>
<sequence length="178" mass="20624">MNVETKYIIRWGIPGWIYIISLISYFIFSTPELLVSLKTKYGLTILSLSAILAGIGVPVGYLIHQISMLFGFVISHKWDKYFKEEYDLDSKIIGADNGEKIRERYRHLLSRVHELRALKYSNGLSMLTVVAILYLYSNTLAGLIISAINFLFVIIVHVNQKYFEANLKFFIKRTIERH</sequence>
<evidence type="ECO:0008006" key="4">
    <source>
        <dbReference type="Google" id="ProtNLM"/>
    </source>
</evidence>
<dbReference type="RefSeq" id="WP_181557183.1">
    <property type="nucleotide sequence ID" value="NZ_JACDUT010000013.1"/>
</dbReference>
<proteinExistence type="predicted"/>
<dbReference type="Proteomes" id="UP000523087">
    <property type="component" value="Unassembled WGS sequence"/>
</dbReference>
<dbReference type="EMBL" id="JACDUT010000013">
    <property type="protein sequence ID" value="MBA2876490.1"/>
    <property type="molecule type" value="Genomic_DNA"/>
</dbReference>
<feature type="transmembrane region" description="Helical" evidence="1">
    <location>
        <begin position="140"/>
        <end position="158"/>
    </location>
</feature>
<feature type="transmembrane region" description="Helical" evidence="1">
    <location>
        <begin position="7"/>
        <end position="28"/>
    </location>
</feature>
<dbReference type="AlphaFoldDB" id="A0A7W0C090"/>
<accession>A0A7W0C090</accession>
<evidence type="ECO:0000256" key="1">
    <source>
        <dbReference type="SAM" id="Phobius"/>
    </source>
</evidence>
<evidence type="ECO:0000313" key="3">
    <source>
        <dbReference type="Proteomes" id="UP000523087"/>
    </source>
</evidence>
<gene>
    <name evidence="2" type="ORF">HNR31_003308</name>
</gene>
<keyword evidence="1" id="KW-0472">Membrane</keyword>
<feature type="transmembrane region" description="Helical" evidence="1">
    <location>
        <begin position="48"/>
        <end position="74"/>
    </location>
</feature>
<protein>
    <recommendedName>
        <fullName evidence="4">Glycosyl-4,4'-diaponeurosporenoate acyltransferase</fullName>
    </recommendedName>
</protein>
<name>A0A7W0C090_9BACL</name>
<keyword evidence="1" id="KW-0812">Transmembrane</keyword>
<comment type="caution">
    <text evidence="2">The sequence shown here is derived from an EMBL/GenBank/DDBJ whole genome shotgun (WGS) entry which is preliminary data.</text>
</comment>
<reference evidence="2 3" key="1">
    <citation type="submission" date="2020-07" db="EMBL/GenBank/DDBJ databases">
        <title>Genomic Encyclopedia of Type Strains, Phase IV (KMG-IV): sequencing the most valuable type-strain genomes for metagenomic binning, comparative biology and taxonomic classification.</title>
        <authorList>
            <person name="Goeker M."/>
        </authorList>
    </citation>
    <scope>NUCLEOTIDE SEQUENCE [LARGE SCALE GENOMIC DNA]</scope>
    <source>
        <strain evidence="2 3">DSM 15730</strain>
    </source>
</reference>
<keyword evidence="1" id="KW-1133">Transmembrane helix</keyword>
<organism evidence="2 3">
    <name type="scientific">Thermaerobacillus caldiproteolyticus</name>
    <dbReference type="NCBI Taxonomy" id="247480"/>
    <lineage>
        <taxon>Bacteria</taxon>
        <taxon>Bacillati</taxon>
        <taxon>Bacillota</taxon>
        <taxon>Bacilli</taxon>
        <taxon>Bacillales</taxon>
        <taxon>Anoxybacillaceae</taxon>
        <taxon>Thermaerobacillus</taxon>
    </lineage>
</organism>